<feature type="chain" id="PRO_5026074084" evidence="1">
    <location>
        <begin position="24"/>
        <end position="134"/>
    </location>
</feature>
<dbReference type="RefSeq" id="WP_140997009.1">
    <property type="nucleotide sequence ID" value="NZ_VDCZ01000003.1"/>
</dbReference>
<dbReference type="InterPro" id="IPR058512">
    <property type="entry name" value="DUF8199"/>
</dbReference>
<keyword evidence="3" id="KW-1185">Reference proteome</keyword>
<reference evidence="3" key="1">
    <citation type="submission" date="2019-05" db="EMBL/GenBank/DDBJ databases">
        <title>Flavobacterium profundi sp. nov., isolated from a deep-sea seamount.</title>
        <authorList>
            <person name="Zhang D.-C."/>
        </authorList>
    </citation>
    <scope>NUCLEOTIDE SEQUENCE [LARGE SCALE GENOMIC DNA]</scope>
    <source>
        <strain evidence="3">TP390</strain>
    </source>
</reference>
<sequence length="134" mass="15339">MPFRKSTSLLLAAVFLFSNLGLAFNLHYCHDELTFISIDYQFKEACIENQKSCCATVDNHASCCSNKIVEIEKKTDHTLVSGFQFDIACPSVVLAYPFVFQFSERQVKNNPPQFYCDSNAPPFYKLYCQLVFYA</sequence>
<dbReference type="Pfam" id="PF26622">
    <property type="entry name" value="DUF8199"/>
    <property type="match status" value="1"/>
</dbReference>
<keyword evidence="1" id="KW-0732">Signal</keyword>
<dbReference type="Proteomes" id="UP000431264">
    <property type="component" value="Unassembled WGS sequence"/>
</dbReference>
<evidence type="ECO:0000256" key="1">
    <source>
        <dbReference type="SAM" id="SignalP"/>
    </source>
</evidence>
<name>A0A6I4IKH9_9FLAO</name>
<protein>
    <submittedName>
        <fullName evidence="2">Uncharacterized protein</fullName>
    </submittedName>
</protein>
<evidence type="ECO:0000313" key="3">
    <source>
        <dbReference type="Proteomes" id="UP000431264"/>
    </source>
</evidence>
<comment type="caution">
    <text evidence="2">The sequence shown here is derived from an EMBL/GenBank/DDBJ whole genome shotgun (WGS) entry which is preliminary data.</text>
</comment>
<dbReference type="OrthoDB" id="795045at2"/>
<dbReference type="NCBIfam" id="NF047658">
    <property type="entry name" value="HYC_CC_PP"/>
    <property type="match status" value="1"/>
</dbReference>
<dbReference type="InterPro" id="IPR058060">
    <property type="entry name" value="HYC_CC_PP"/>
</dbReference>
<organism evidence="2 3">
    <name type="scientific">Flavobacterium profundi</name>
    <dbReference type="NCBI Taxonomy" id="1774945"/>
    <lineage>
        <taxon>Bacteria</taxon>
        <taxon>Pseudomonadati</taxon>
        <taxon>Bacteroidota</taxon>
        <taxon>Flavobacteriia</taxon>
        <taxon>Flavobacteriales</taxon>
        <taxon>Flavobacteriaceae</taxon>
        <taxon>Flavobacterium</taxon>
    </lineage>
</organism>
<evidence type="ECO:0000313" key="2">
    <source>
        <dbReference type="EMBL" id="MVO08611.1"/>
    </source>
</evidence>
<accession>A0A6I4IKH9</accession>
<proteinExistence type="predicted"/>
<gene>
    <name evidence="2" type="ORF">GOQ30_05470</name>
</gene>
<feature type="signal peptide" evidence="1">
    <location>
        <begin position="1"/>
        <end position="23"/>
    </location>
</feature>
<dbReference type="AlphaFoldDB" id="A0A6I4IKH9"/>
<dbReference type="EMBL" id="WQLW01000003">
    <property type="protein sequence ID" value="MVO08611.1"/>
    <property type="molecule type" value="Genomic_DNA"/>
</dbReference>